<evidence type="ECO:0000256" key="1">
    <source>
        <dbReference type="ARBA" id="ARBA00022729"/>
    </source>
</evidence>
<proteinExistence type="predicted"/>
<dbReference type="SUPFAM" id="SSF63825">
    <property type="entry name" value="YWTD domain"/>
    <property type="match status" value="1"/>
</dbReference>
<evidence type="ECO:0000313" key="4">
    <source>
        <dbReference type="EMBL" id="NBG65520.1"/>
    </source>
</evidence>
<comment type="caution">
    <text evidence="4">The sequence shown here is derived from an EMBL/GenBank/DDBJ whole genome shotgun (WGS) entry which is preliminary data.</text>
</comment>
<name>A0A6N9NJZ7_9FLAO</name>
<evidence type="ECO:0000256" key="2">
    <source>
        <dbReference type="SAM" id="SignalP"/>
    </source>
</evidence>
<dbReference type="NCBIfam" id="TIGR03803">
    <property type="entry name" value="Gloeo_Verruco"/>
    <property type="match status" value="10"/>
</dbReference>
<accession>A0A6N9NJZ7</accession>
<dbReference type="InterPro" id="IPR026444">
    <property type="entry name" value="Secre_tail"/>
</dbReference>
<organism evidence="4 5">
    <name type="scientific">Acidiluteibacter ferrifornacis</name>
    <dbReference type="NCBI Taxonomy" id="2692424"/>
    <lineage>
        <taxon>Bacteria</taxon>
        <taxon>Pseudomonadati</taxon>
        <taxon>Bacteroidota</taxon>
        <taxon>Flavobacteriia</taxon>
        <taxon>Flavobacteriales</taxon>
        <taxon>Cryomorphaceae</taxon>
        <taxon>Acidiluteibacter</taxon>
    </lineage>
</organism>
<dbReference type="Proteomes" id="UP000470771">
    <property type="component" value="Unassembled WGS sequence"/>
</dbReference>
<keyword evidence="5" id="KW-1185">Reference proteome</keyword>
<gene>
    <name evidence="4" type="ORF">GQN54_05295</name>
</gene>
<evidence type="ECO:0000313" key="5">
    <source>
        <dbReference type="Proteomes" id="UP000470771"/>
    </source>
</evidence>
<dbReference type="RefSeq" id="WP_160632473.1">
    <property type="nucleotide sequence ID" value="NZ_WWNE01000005.1"/>
</dbReference>
<protein>
    <submittedName>
        <fullName evidence="4">T9SS type A sorting domain-containing protein</fullName>
    </submittedName>
</protein>
<dbReference type="InterPro" id="IPR022519">
    <property type="entry name" value="Gloeo/Verruco_rpt"/>
</dbReference>
<dbReference type="AlphaFoldDB" id="A0A6N9NJZ7"/>
<feature type="chain" id="PRO_5026809711" evidence="2">
    <location>
        <begin position="23"/>
        <end position="951"/>
    </location>
</feature>
<dbReference type="Pfam" id="PF18962">
    <property type="entry name" value="Por_Secre_tail"/>
    <property type="match status" value="1"/>
</dbReference>
<dbReference type="EMBL" id="WWNE01000005">
    <property type="protein sequence ID" value="NBG65520.1"/>
    <property type="molecule type" value="Genomic_DNA"/>
</dbReference>
<feature type="domain" description="Secretion system C-terminal sorting" evidence="3">
    <location>
        <begin position="878"/>
        <end position="949"/>
    </location>
</feature>
<keyword evidence="1 2" id="KW-0732">Signal</keyword>
<reference evidence="4 5" key="1">
    <citation type="submission" date="2019-12" db="EMBL/GenBank/DDBJ databases">
        <authorList>
            <person name="Zhao J."/>
        </authorList>
    </citation>
    <scope>NUCLEOTIDE SEQUENCE [LARGE SCALE GENOMIC DNA]</scope>
    <source>
        <strain evidence="4 5">S-15</strain>
    </source>
</reference>
<feature type="signal peptide" evidence="2">
    <location>
        <begin position="1"/>
        <end position="22"/>
    </location>
</feature>
<evidence type="ECO:0000259" key="3">
    <source>
        <dbReference type="Pfam" id="PF18962"/>
    </source>
</evidence>
<sequence>MRTRLKLILLPTLIFFSTCIFAQKYEMWGMTSEGGEFGAGTIYKTDSFGNNLTNVHSFEFNKGEEPYYSKICEATNGKFYGLTSDGGRRGDGVLFEYNDSTNEYKAIYEFTSYFSGSLPLGGIIQASNGKLYGMTSEGKLNNSGVLFEYDLVAKSYQILFEFGTANGGRPNGTLLEASNGKLYGVVPFGGTFGGGILFEYNTLNNTFTTKVNFNRLTIGSNPQGSLIQATNGKLYGVTSFLSGFSRVGTLFEYDILLDTIIKKSEFSGLKGSNPLEGPIEASNGKFYGMTNTGGVNNFGVIYEYDLVTDTLIVKTHFDSLTSGKHPTGSLVEISNGLFYGVARYGGINNDGVLFEYNNQNDSLLKKIDFEYTQNGYQPMGSLTLTSSNKLLGTTFLSDTGAGLLYSYDYIGNQLNNLKFLNHSAIGRHPEGSLTYANNGMLYGTSREGGANYWGSLFEVNPLTGEVKTKVNFDLVNTNGFPQDNLLYTKTNRMFGVATYGGTYRSSILYEYDFLLDTISIAHEFIYGTSSKSSLIEHSNGKIYGLSYQGSFSNSLVIFEFDYNSKIFRSLSPIPGSSSYGMIIEGPNGILYGVSTSGGVNNSGYLFSYDITTNAFNSLYDFNGVSGQAPFNELTLASNGKLYGMTLYGGSNGEGVLFEYDVTTSTYTKKLDFVDTISGGNPECQLRELNHGKLYGVVPYGGKNYGGVLFEYSFITDTLINKYEFSGGLNGAEPYGSLIKIPTCIMPKGTRTITACKSYVSPSGNHVWTSSGLYSDTLQISGCDSVISVDVTIKKVDVSITNLSGNTLVAGALNVSYQWLDCINNYSIITNDTNRIFRPETSGIYAVEITSNGCIDTSACYPITVVGISENQLSNNFAVFPNPTNSNVTLSLGGMYGAFTTQVYNVHGMLINESTHQSANQVEVELGESEGIYFIHLITSNGEKVVRKVVKN</sequence>
<dbReference type="NCBIfam" id="TIGR04183">
    <property type="entry name" value="Por_Secre_tail"/>
    <property type="match status" value="1"/>
</dbReference>